<dbReference type="InterPro" id="IPR052931">
    <property type="entry name" value="Prophage_regulatory_activator"/>
</dbReference>
<reference evidence="1 3" key="1">
    <citation type="submission" date="2019-03" db="EMBL/GenBank/DDBJ databases">
        <title>Long-read sequencing reveals hyperdense prophage content in a complex bacterial symbiont genome.</title>
        <authorList>
            <person name="Frost C.L."/>
            <person name="Siozios S."/>
            <person name="Nadal-Jimenez P."/>
            <person name="Brockhurst M.A."/>
            <person name="King K.C."/>
            <person name="Darby A.C."/>
            <person name="Hurst G.D.D."/>
        </authorList>
    </citation>
    <scope>NUCLEOTIDE SEQUENCE [LARGE SCALE GENOMIC DNA]</scope>
    <source>
        <strain evidence="1 3">FIN</strain>
    </source>
</reference>
<dbReference type="Proteomes" id="UP001177592">
    <property type="component" value="Chromosome"/>
</dbReference>
<keyword evidence="4" id="KW-1185">Reference proteome</keyword>
<dbReference type="AlphaFoldDB" id="A0A4P7KQC7"/>
<protein>
    <submittedName>
        <fullName evidence="2">AlpA family transcriptional regulator</fullName>
    </submittedName>
    <submittedName>
        <fullName evidence="1">Prophage CP4-57 regulatory protein (AlpA)</fullName>
    </submittedName>
</protein>
<dbReference type="GeneID" id="96875972"/>
<dbReference type="Proteomes" id="UP000295134">
    <property type="component" value="Chromosome"/>
</dbReference>
<dbReference type="EMBL" id="CP038613">
    <property type="protein sequence ID" value="QBY42165.1"/>
    <property type="molecule type" value="Genomic_DNA"/>
</dbReference>
<dbReference type="Pfam" id="PF05930">
    <property type="entry name" value="Phage_AlpA"/>
    <property type="match status" value="1"/>
</dbReference>
<organism evidence="1 3">
    <name type="scientific">Arsenophonus nasoniae</name>
    <name type="common">son-killer infecting Nasonia vitripennis</name>
    <dbReference type="NCBI Taxonomy" id="638"/>
    <lineage>
        <taxon>Bacteria</taxon>
        <taxon>Pseudomonadati</taxon>
        <taxon>Pseudomonadota</taxon>
        <taxon>Gammaproteobacteria</taxon>
        <taxon>Enterobacterales</taxon>
        <taxon>Morganellaceae</taxon>
        <taxon>Arsenophonus</taxon>
    </lineage>
</organism>
<evidence type="ECO:0000313" key="4">
    <source>
        <dbReference type="Proteomes" id="UP001177592"/>
    </source>
</evidence>
<dbReference type="RefSeq" id="WP_026823232.1">
    <property type="nucleotide sequence ID" value="NZ_CP038613.1"/>
</dbReference>
<dbReference type="EMBL" id="CP123523">
    <property type="protein sequence ID" value="WGM06329.1"/>
    <property type="molecule type" value="Genomic_DNA"/>
</dbReference>
<dbReference type="Gene3D" id="1.10.238.160">
    <property type="match status" value="1"/>
</dbReference>
<reference evidence="2" key="2">
    <citation type="submission" date="2023-04" db="EMBL/GenBank/DDBJ databases">
        <title>Genome dynamics across the evolutionary transition to endosymbiosis.</title>
        <authorList>
            <person name="Siozios S."/>
            <person name="Nadal-Jimenez P."/>
            <person name="Azagi T."/>
            <person name="Sprong H."/>
            <person name="Frost C.L."/>
            <person name="Parratt S.R."/>
            <person name="Taylor G."/>
            <person name="Brettell L."/>
            <person name="Lew K.C."/>
            <person name="Croft L."/>
            <person name="King K.C."/>
            <person name="Brockhurst M.A."/>
            <person name="Hypsa V."/>
            <person name="Novakova E."/>
            <person name="Darby A.C."/>
            <person name="Hurst G.D.D."/>
        </authorList>
    </citation>
    <scope>NUCLEOTIDE SEQUENCE</scope>
    <source>
        <strain evidence="2">ANv_CAN</strain>
    </source>
</reference>
<dbReference type="KEGG" id="ans:ArsFIN_07100"/>
<evidence type="ECO:0000313" key="3">
    <source>
        <dbReference type="Proteomes" id="UP000295134"/>
    </source>
</evidence>
<name>A0A4P7KQC7_9GAMM</name>
<dbReference type="PANTHER" id="PTHR36154">
    <property type="entry name" value="DNA-BINDING TRANSCRIPTIONAL ACTIVATOR ALPA"/>
    <property type="match status" value="1"/>
</dbReference>
<evidence type="ECO:0000313" key="2">
    <source>
        <dbReference type="EMBL" id="WGM06329.1"/>
    </source>
</evidence>
<gene>
    <name evidence="1" type="ORF">ArsFIN_07100</name>
    <name evidence="2" type="ORF">QE258_02975</name>
</gene>
<evidence type="ECO:0000313" key="1">
    <source>
        <dbReference type="EMBL" id="QBY42165.1"/>
    </source>
</evidence>
<dbReference type="InterPro" id="IPR010260">
    <property type="entry name" value="AlpA"/>
</dbReference>
<proteinExistence type="predicted"/>
<accession>A0A4P7KQC7</accession>
<dbReference type="PANTHER" id="PTHR36154:SF1">
    <property type="entry name" value="DNA-BINDING TRANSCRIPTIONAL ACTIVATOR ALPA"/>
    <property type="match status" value="1"/>
</dbReference>
<sequence length="72" mass="8403">MNNFTSKQNLIRLPEVQRRTGYGRAWIYKLMDNGEFPQQVKIGTRSIAFVESEVDKWVADKIASRSRKKADK</sequence>